<comment type="similarity">
    <text evidence="1">Belongs to the sulfatase family.</text>
</comment>
<dbReference type="EMBL" id="JAJNDC010000001">
    <property type="protein sequence ID" value="MCW9712727.1"/>
    <property type="molecule type" value="Genomic_DNA"/>
</dbReference>
<evidence type="ECO:0000259" key="5">
    <source>
        <dbReference type="Pfam" id="PF00884"/>
    </source>
</evidence>
<name>A0ABT3PY09_9BACT</name>
<proteinExistence type="inferred from homology"/>
<dbReference type="Proteomes" id="UP001207337">
    <property type="component" value="Unassembled WGS sequence"/>
</dbReference>
<dbReference type="InterPro" id="IPR024607">
    <property type="entry name" value="Sulfatase_CS"/>
</dbReference>
<keyword evidence="2" id="KW-0479">Metal-binding</keyword>
<dbReference type="Pfam" id="PF00884">
    <property type="entry name" value="Sulfatase"/>
    <property type="match status" value="1"/>
</dbReference>
<dbReference type="PROSITE" id="PS00149">
    <property type="entry name" value="SULFATASE_2"/>
    <property type="match status" value="1"/>
</dbReference>
<evidence type="ECO:0000256" key="4">
    <source>
        <dbReference type="ARBA" id="ARBA00022837"/>
    </source>
</evidence>
<dbReference type="InterPro" id="IPR000917">
    <property type="entry name" value="Sulfatase_N"/>
</dbReference>
<dbReference type="RefSeq" id="WP_265788896.1">
    <property type="nucleotide sequence ID" value="NZ_BAABRS010000001.1"/>
</dbReference>
<evidence type="ECO:0000313" key="7">
    <source>
        <dbReference type="Proteomes" id="UP001207337"/>
    </source>
</evidence>
<keyword evidence="7" id="KW-1185">Reference proteome</keyword>
<gene>
    <name evidence="6" type="ORF">LQ318_07410</name>
</gene>
<dbReference type="InterPro" id="IPR050738">
    <property type="entry name" value="Sulfatase"/>
</dbReference>
<dbReference type="PANTHER" id="PTHR42693:SF33">
    <property type="entry name" value="ARYLSULFATASE"/>
    <property type="match status" value="1"/>
</dbReference>
<organism evidence="6 7">
    <name type="scientific">Fodinibius salicampi</name>
    <dbReference type="NCBI Taxonomy" id="1920655"/>
    <lineage>
        <taxon>Bacteria</taxon>
        <taxon>Pseudomonadati</taxon>
        <taxon>Balneolota</taxon>
        <taxon>Balneolia</taxon>
        <taxon>Balneolales</taxon>
        <taxon>Balneolaceae</taxon>
        <taxon>Fodinibius</taxon>
    </lineage>
</organism>
<evidence type="ECO:0000256" key="1">
    <source>
        <dbReference type="ARBA" id="ARBA00008779"/>
    </source>
</evidence>
<accession>A0ABT3PY09</accession>
<reference evidence="6 7" key="1">
    <citation type="submission" date="2021-11" db="EMBL/GenBank/DDBJ databases">
        <title>Aliifidinibius sp. nov., a new bacterium isolated from saline soil.</title>
        <authorList>
            <person name="Galisteo C."/>
            <person name="De La Haba R."/>
            <person name="Sanchez-Porro C."/>
            <person name="Ventosa A."/>
        </authorList>
    </citation>
    <scope>NUCLEOTIDE SEQUENCE [LARGE SCALE GENOMIC DNA]</scope>
    <source>
        <strain evidence="6 7">KACC 190600</strain>
    </source>
</reference>
<dbReference type="CDD" id="cd16026">
    <property type="entry name" value="GALNS_like"/>
    <property type="match status" value="1"/>
</dbReference>
<dbReference type="InterPro" id="IPR017850">
    <property type="entry name" value="Alkaline_phosphatase_core_sf"/>
</dbReference>
<dbReference type="Gene3D" id="3.30.1120.10">
    <property type="match status" value="1"/>
</dbReference>
<dbReference type="PANTHER" id="PTHR42693">
    <property type="entry name" value="ARYLSULFATASE FAMILY MEMBER"/>
    <property type="match status" value="1"/>
</dbReference>
<evidence type="ECO:0000313" key="6">
    <source>
        <dbReference type="EMBL" id="MCW9712727.1"/>
    </source>
</evidence>
<dbReference type="Gene3D" id="3.40.720.10">
    <property type="entry name" value="Alkaline Phosphatase, subunit A"/>
    <property type="match status" value="1"/>
</dbReference>
<dbReference type="SUPFAM" id="SSF53649">
    <property type="entry name" value="Alkaline phosphatase-like"/>
    <property type="match status" value="1"/>
</dbReference>
<evidence type="ECO:0000256" key="3">
    <source>
        <dbReference type="ARBA" id="ARBA00022801"/>
    </source>
</evidence>
<evidence type="ECO:0000256" key="2">
    <source>
        <dbReference type="ARBA" id="ARBA00022723"/>
    </source>
</evidence>
<protein>
    <submittedName>
        <fullName evidence="6">Sulfatase</fullName>
    </submittedName>
</protein>
<sequence length="457" mass="51388">MYPACLIRFLSSQLCCIILLVLGALLFSSCGEQREEVQPPNIVILFPDDMGYGDLRSYGNPTIKTPNIDRLGEQGVRFTSFVTASWCVPSRTELLTGRHMPRVDLGGRTGSDGEGGLPDEELTLAEGLQQAGYATGMAGKWHLGYMKEDFLPTNQGFGSWFGLPYSNDYRKPWVQTEESLGLYRDTEMVEHPINQDSLTIRYTEEAVNFIKSHADGEQPFFFYLAYNMPHLPIHTAEGFRGRSNGGFYGDVIETIDWSVGQVLQTLDEQGLSENTIVFFASDNGPWNNLPDRMLQEGNECWHTGSTGPLRGSKATTYEGGTRVPALIRWPAHISEGRVSSELVAMPDIYRTLLEVAGAELPGHTLDGYDLMPFLTGQRDESPRQEYPYFLRGELQAYRQGPWKLRLASEEAELFNMQDDPGERWNRAEENPEIVDQLRKKMEQVAEDTGAEIPQTDE</sequence>
<keyword evidence="4" id="KW-0106">Calcium</keyword>
<comment type="caution">
    <text evidence="6">The sequence shown here is derived from an EMBL/GenBank/DDBJ whole genome shotgun (WGS) entry which is preliminary data.</text>
</comment>
<feature type="domain" description="Sulfatase N-terminal" evidence="5">
    <location>
        <begin position="40"/>
        <end position="358"/>
    </location>
</feature>
<keyword evidence="3" id="KW-0378">Hydrolase</keyword>